<dbReference type="SUPFAM" id="SSF161098">
    <property type="entry name" value="MetI-like"/>
    <property type="match status" value="1"/>
</dbReference>
<dbReference type="Gene3D" id="1.10.3720.10">
    <property type="entry name" value="MetI-like"/>
    <property type="match status" value="1"/>
</dbReference>
<proteinExistence type="inferred from homology"/>
<evidence type="ECO:0000256" key="8">
    <source>
        <dbReference type="ARBA" id="ARBA00022692"/>
    </source>
</evidence>
<evidence type="ECO:0000256" key="1">
    <source>
        <dbReference type="ARBA" id="ARBA00002949"/>
    </source>
</evidence>
<dbReference type="GO" id="GO:0005886">
    <property type="term" value="C:plasma membrane"/>
    <property type="evidence" value="ECO:0007669"/>
    <property type="project" value="UniProtKB-SubCell"/>
</dbReference>
<dbReference type="Proteomes" id="UP000199650">
    <property type="component" value="Unassembled WGS sequence"/>
</dbReference>
<evidence type="ECO:0000256" key="5">
    <source>
        <dbReference type="ARBA" id="ARBA00022475"/>
    </source>
</evidence>
<evidence type="ECO:0000256" key="2">
    <source>
        <dbReference type="ARBA" id="ARBA00004429"/>
    </source>
</evidence>
<evidence type="ECO:0000256" key="3">
    <source>
        <dbReference type="ARBA" id="ARBA00007069"/>
    </source>
</evidence>
<dbReference type="InterPro" id="IPR011867">
    <property type="entry name" value="ModB_ABC"/>
</dbReference>
<feature type="transmembrane region" description="Helical" evidence="11">
    <location>
        <begin position="199"/>
        <end position="221"/>
    </location>
</feature>
<name>A0A1I0QCM8_9RHOB</name>
<dbReference type="PANTHER" id="PTHR30183:SF3">
    <property type="entry name" value="MOLYBDENUM TRANSPORT SYSTEM PERMEASE PROTEIN MODB"/>
    <property type="match status" value="1"/>
</dbReference>
<dbReference type="OrthoDB" id="9774448at2"/>
<accession>A0A1I0QCM8</accession>
<dbReference type="EMBL" id="FOJB01000001">
    <property type="protein sequence ID" value="SEW24807.1"/>
    <property type="molecule type" value="Genomic_DNA"/>
</dbReference>
<dbReference type="PROSITE" id="PS50928">
    <property type="entry name" value="ABC_TM1"/>
    <property type="match status" value="1"/>
</dbReference>
<dbReference type="STRING" id="1173584.SAMN05444851_2439"/>
<feature type="transmembrane region" description="Helical" evidence="11">
    <location>
        <begin position="137"/>
        <end position="159"/>
    </location>
</feature>
<dbReference type="FunFam" id="1.10.3720.10:FF:000018">
    <property type="entry name" value="Molybdenum transport system permease"/>
    <property type="match status" value="1"/>
</dbReference>
<gene>
    <name evidence="14" type="ORF">SAMN05444851_2439</name>
</gene>
<feature type="domain" description="ABC transmembrane type-1" evidence="13">
    <location>
        <begin position="13"/>
        <end position="215"/>
    </location>
</feature>
<keyword evidence="5" id="KW-1003">Cell membrane</keyword>
<keyword evidence="15" id="KW-1185">Reference proteome</keyword>
<dbReference type="NCBIfam" id="NF006939">
    <property type="entry name" value="PRK09421.1"/>
    <property type="match status" value="1"/>
</dbReference>
<evidence type="ECO:0000313" key="15">
    <source>
        <dbReference type="Proteomes" id="UP000199650"/>
    </source>
</evidence>
<keyword evidence="8 11" id="KW-0812">Transmembrane</keyword>
<dbReference type="RefSeq" id="WP_091430913.1">
    <property type="nucleotide sequence ID" value="NZ_FOJB01000001.1"/>
</dbReference>
<dbReference type="InterPro" id="IPR000515">
    <property type="entry name" value="MetI-like"/>
</dbReference>
<dbReference type="CDD" id="cd06261">
    <property type="entry name" value="TM_PBP2"/>
    <property type="match status" value="1"/>
</dbReference>
<dbReference type="AlphaFoldDB" id="A0A1I0QCM8"/>
<sequence length="231" mass="24470">MTDWLGPQEWQAVTLSLKVAFWATLLSLPLAVFVSHALARWKFPGKQIANGLVHLPLILPPVVTGYLLLLIFGVNGPGGRVLDTLGVGIAFQWTGAALAAAIMGFPLMVRAIRLSMEAVDQRLEQAAATLGASQLRVFATVTLPLALPGILTGTILGFAKAMGEFGATITFVSNIPGQTQTLPSAIYSFLQVPGGEAQALRLVIVSILIAMAALILSEIFARRLAQRMEGA</sequence>
<feature type="transmembrane region" description="Helical" evidence="11">
    <location>
        <begin position="85"/>
        <end position="109"/>
    </location>
</feature>
<keyword evidence="10 11" id="KW-0472">Membrane</keyword>
<dbReference type="NCBIfam" id="TIGR02141">
    <property type="entry name" value="modB_ABC"/>
    <property type="match status" value="1"/>
</dbReference>
<reference evidence="14 15" key="1">
    <citation type="submission" date="2016-10" db="EMBL/GenBank/DDBJ databases">
        <authorList>
            <person name="de Groot N.N."/>
        </authorList>
    </citation>
    <scope>NUCLEOTIDE SEQUENCE [LARGE SCALE GENOMIC DNA]</scope>
    <source>
        <strain evidence="14 15">DSM 29439</strain>
    </source>
</reference>
<comment type="similarity">
    <text evidence="3 12">Belongs to the binding-protein-dependent transport system permease family. CysTW subfamily.</text>
</comment>
<evidence type="ECO:0000256" key="12">
    <source>
        <dbReference type="RuleBase" id="RU365097"/>
    </source>
</evidence>
<evidence type="ECO:0000256" key="6">
    <source>
        <dbReference type="ARBA" id="ARBA00022505"/>
    </source>
</evidence>
<evidence type="ECO:0000256" key="11">
    <source>
        <dbReference type="RuleBase" id="RU363032"/>
    </source>
</evidence>
<comment type="function">
    <text evidence="1 12">Part of the binding-protein-dependent transport system for molybdenum; probably responsible for the translocation of the substrate across the membrane.</text>
</comment>
<protein>
    <recommendedName>
        <fullName evidence="12">Molybdenum transport system permease</fullName>
    </recommendedName>
</protein>
<evidence type="ECO:0000256" key="4">
    <source>
        <dbReference type="ARBA" id="ARBA00022448"/>
    </source>
</evidence>
<evidence type="ECO:0000256" key="10">
    <source>
        <dbReference type="ARBA" id="ARBA00023136"/>
    </source>
</evidence>
<feature type="transmembrane region" description="Helical" evidence="11">
    <location>
        <begin position="51"/>
        <end position="73"/>
    </location>
</feature>
<evidence type="ECO:0000259" key="13">
    <source>
        <dbReference type="PROSITE" id="PS50928"/>
    </source>
</evidence>
<dbReference type="PANTHER" id="PTHR30183">
    <property type="entry name" value="MOLYBDENUM TRANSPORT SYSTEM PERMEASE PROTEIN MODB"/>
    <property type="match status" value="1"/>
</dbReference>
<comment type="subcellular location">
    <subcellularLocation>
        <location evidence="2 12">Cell inner membrane</location>
        <topology evidence="2 12">Multi-pass membrane protein</topology>
    </subcellularLocation>
    <subcellularLocation>
        <location evidence="11">Cell membrane</location>
        <topology evidence="11">Multi-pass membrane protein</topology>
    </subcellularLocation>
</comment>
<keyword evidence="7 12" id="KW-0997">Cell inner membrane</keyword>
<evidence type="ECO:0000313" key="14">
    <source>
        <dbReference type="EMBL" id="SEW24807.1"/>
    </source>
</evidence>
<keyword evidence="9 11" id="KW-1133">Transmembrane helix</keyword>
<dbReference type="InterPro" id="IPR035906">
    <property type="entry name" value="MetI-like_sf"/>
</dbReference>
<dbReference type="Pfam" id="PF00528">
    <property type="entry name" value="BPD_transp_1"/>
    <property type="match status" value="1"/>
</dbReference>
<evidence type="ECO:0000256" key="7">
    <source>
        <dbReference type="ARBA" id="ARBA00022519"/>
    </source>
</evidence>
<keyword evidence="6 12" id="KW-0500">Molybdenum</keyword>
<evidence type="ECO:0000256" key="9">
    <source>
        <dbReference type="ARBA" id="ARBA00022989"/>
    </source>
</evidence>
<organism evidence="14 15">
    <name type="scientific">Aliiroseovarius sediminilitoris</name>
    <dbReference type="NCBI Taxonomy" id="1173584"/>
    <lineage>
        <taxon>Bacteria</taxon>
        <taxon>Pseudomonadati</taxon>
        <taxon>Pseudomonadota</taxon>
        <taxon>Alphaproteobacteria</taxon>
        <taxon>Rhodobacterales</taxon>
        <taxon>Paracoccaceae</taxon>
        <taxon>Aliiroseovarius</taxon>
    </lineage>
</organism>
<keyword evidence="4 11" id="KW-0813">Transport</keyword>
<feature type="transmembrane region" description="Helical" evidence="11">
    <location>
        <begin position="20"/>
        <end position="39"/>
    </location>
</feature>
<dbReference type="GO" id="GO:0015098">
    <property type="term" value="F:molybdate ion transmembrane transporter activity"/>
    <property type="evidence" value="ECO:0007669"/>
    <property type="project" value="UniProtKB-UniRule"/>
</dbReference>